<dbReference type="Pfam" id="PF00814">
    <property type="entry name" value="TsaD"/>
    <property type="match status" value="1"/>
</dbReference>
<comment type="caution">
    <text evidence="5">The sequence shown here is derived from an EMBL/GenBank/DDBJ whole genome shotgun (WGS) entry which is preliminary data.</text>
</comment>
<dbReference type="Proteomes" id="UP000054618">
    <property type="component" value="Unassembled WGS sequence"/>
</dbReference>
<reference evidence="5 6" key="1">
    <citation type="submission" date="2015-11" db="EMBL/GenBank/DDBJ databases">
        <title>Genomic analysis of 38 Legionella species identifies large and diverse effector repertoires.</title>
        <authorList>
            <person name="Burstein D."/>
            <person name="Amaro F."/>
            <person name="Zusman T."/>
            <person name="Lifshitz Z."/>
            <person name="Cohen O."/>
            <person name="Gilbert J.A."/>
            <person name="Pupko T."/>
            <person name="Shuman H.A."/>
            <person name="Segal G."/>
        </authorList>
    </citation>
    <scope>NUCLEOTIDE SEQUENCE [LARGE SCALE GENOMIC DNA]</scope>
    <source>
        <strain evidence="5 6">CDC#1442-AUS-E</strain>
    </source>
</reference>
<dbReference type="AlphaFoldDB" id="A0A0W0XZE7"/>
<proteinExistence type="inferred from homology"/>
<dbReference type="PANTHER" id="PTHR11735">
    <property type="entry name" value="TRNA N6-ADENOSINE THREONYLCARBAMOYLTRANSFERASE"/>
    <property type="match status" value="1"/>
</dbReference>
<keyword evidence="6" id="KW-1185">Reference proteome</keyword>
<dbReference type="GO" id="GO:0002949">
    <property type="term" value="P:tRNA threonylcarbamoyladenosine modification"/>
    <property type="evidence" value="ECO:0007669"/>
    <property type="project" value="InterPro"/>
</dbReference>
<dbReference type="GO" id="GO:0005829">
    <property type="term" value="C:cytosol"/>
    <property type="evidence" value="ECO:0007669"/>
    <property type="project" value="TreeGrafter"/>
</dbReference>
<evidence type="ECO:0000256" key="1">
    <source>
        <dbReference type="ARBA" id="ARBA00010493"/>
    </source>
</evidence>
<dbReference type="GO" id="GO:0008233">
    <property type="term" value="F:peptidase activity"/>
    <property type="evidence" value="ECO:0007669"/>
    <property type="project" value="UniProtKB-KW"/>
</dbReference>
<evidence type="ECO:0000259" key="4">
    <source>
        <dbReference type="Pfam" id="PF00814"/>
    </source>
</evidence>
<protein>
    <recommendedName>
        <fullName evidence="2">tRNA threonylcarbamoyladenosine biosynthesis protein TsaB</fullName>
    </recommendedName>
    <alternativeName>
        <fullName evidence="3">t(6)A37 threonylcarbamoyladenosine biosynthesis protein TsaB</fullName>
    </alternativeName>
</protein>
<dbReference type="SUPFAM" id="SSF53067">
    <property type="entry name" value="Actin-like ATPase domain"/>
    <property type="match status" value="2"/>
</dbReference>
<keyword evidence="5" id="KW-0378">Hydrolase</keyword>
<gene>
    <name evidence="5" type="ORF">Lqui_1486</name>
</gene>
<evidence type="ECO:0000256" key="3">
    <source>
        <dbReference type="ARBA" id="ARBA00032446"/>
    </source>
</evidence>
<dbReference type="RefSeq" id="WP_058507596.1">
    <property type="nucleotide sequence ID" value="NZ_CAAAIK010000001.1"/>
</dbReference>
<dbReference type="EMBL" id="LNYS01000008">
    <property type="protein sequence ID" value="KTD50161.1"/>
    <property type="molecule type" value="Genomic_DNA"/>
</dbReference>
<evidence type="ECO:0000256" key="2">
    <source>
        <dbReference type="ARBA" id="ARBA00019012"/>
    </source>
</evidence>
<sequence>MKKLLSIDTSTTHAFVALSINGSDAVIEQSVQRKHAQTLLPMIQQLLAEHESSLNQLDGIVFGQGPGSFTGLRIACAVAKALAYAHDLSLFPVSSLQAIAWNVRHSAVPDSQCPVLAMIDARMQQVYWGFFKDESATEEQVSDPGEIYLNSESPVVIAGIGFESYLSLMPEATRKNIGRQIETYPDALSMIHLVQAGKINPVDVAAAAPVYIRNKITQ</sequence>
<dbReference type="InterPro" id="IPR022496">
    <property type="entry name" value="T6A_TsaB"/>
</dbReference>
<dbReference type="GO" id="GO:0006508">
    <property type="term" value="P:proteolysis"/>
    <property type="evidence" value="ECO:0007669"/>
    <property type="project" value="UniProtKB-KW"/>
</dbReference>
<keyword evidence="5" id="KW-0645">Protease</keyword>
<dbReference type="PATRIC" id="fig|45073.5.peg.1569"/>
<dbReference type="CDD" id="cd24032">
    <property type="entry name" value="ASKHA_NBD_TsaB"/>
    <property type="match status" value="1"/>
</dbReference>
<name>A0A0W0XZE7_9GAMM</name>
<evidence type="ECO:0000313" key="6">
    <source>
        <dbReference type="Proteomes" id="UP000054618"/>
    </source>
</evidence>
<dbReference type="InterPro" id="IPR000905">
    <property type="entry name" value="Gcp-like_dom"/>
</dbReference>
<feature type="domain" description="Gcp-like" evidence="4">
    <location>
        <begin position="30"/>
        <end position="148"/>
    </location>
</feature>
<dbReference type="Gene3D" id="3.30.420.40">
    <property type="match status" value="2"/>
</dbReference>
<evidence type="ECO:0000313" key="5">
    <source>
        <dbReference type="EMBL" id="KTD50161.1"/>
    </source>
</evidence>
<dbReference type="NCBIfam" id="TIGR03725">
    <property type="entry name" value="T6A_YeaZ"/>
    <property type="match status" value="1"/>
</dbReference>
<dbReference type="PANTHER" id="PTHR11735:SF11">
    <property type="entry name" value="TRNA THREONYLCARBAMOYLADENOSINE BIOSYNTHESIS PROTEIN TSAB"/>
    <property type="match status" value="1"/>
</dbReference>
<dbReference type="InterPro" id="IPR043129">
    <property type="entry name" value="ATPase_NBD"/>
</dbReference>
<comment type="similarity">
    <text evidence="1">Belongs to the KAE1 / TsaD family. TsaB subfamily.</text>
</comment>
<dbReference type="STRING" id="45073.Lqui_1486"/>
<dbReference type="OrthoDB" id="9809995at2"/>
<accession>A0A0W0XZE7</accession>
<organism evidence="5 6">
    <name type="scientific">Legionella quinlivanii</name>
    <dbReference type="NCBI Taxonomy" id="45073"/>
    <lineage>
        <taxon>Bacteria</taxon>
        <taxon>Pseudomonadati</taxon>
        <taxon>Pseudomonadota</taxon>
        <taxon>Gammaproteobacteria</taxon>
        <taxon>Legionellales</taxon>
        <taxon>Legionellaceae</taxon>
        <taxon>Legionella</taxon>
    </lineage>
</organism>